<dbReference type="PANTHER" id="PTHR24637:SF421">
    <property type="entry name" value="CUTICLE COLLAGEN DPY-2"/>
    <property type="match status" value="1"/>
</dbReference>
<dbReference type="AlphaFoldDB" id="A0A937RAI8"/>
<organism evidence="3 4">
    <name type="scientific">Frankia nepalensis</name>
    <dbReference type="NCBI Taxonomy" id="1836974"/>
    <lineage>
        <taxon>Bacteria</taxon>
        <taxon>Bacillati</taxon>
        <taxon>Actinomycetota</taxon>
        <taxon>Actinomycetes</taxon>
        <taxon>Frankiales</taxon>
        <taxon>Frankiaceae</taxon>
        <taxon>Frankia</taxon>
    </lineage>
</organism>
<evidence type="ECO:0000313" key="4">
    <source>
        <dbReference type="Proteomes" id="UP000604475"/>
    </source>
</evidence>
<name>A0A937RAI8_9ACTN</name>
<dbReference type="PANTHER" id="PTHR24637">
    <property type="entry name" value="COLLAGEN"/>
    <property type="match status" value="1"/>
</dbReference>
<evidence type="ECO:0000256" key="2">
    <source>
        <dbReference type="SAM" id="SignalP"/>
    </source>
</evidence>
<feature type="non-terminal residue" evidence="3">
    <location>
        <position position="149"/>
    </location>
</feature>
<keyword evidence="4" id="KW-1185">Reference proteome</keyword>
<protein>
    <submittedName>
        <fullName evidence="3">Collagen-like protein</fullName>
    </submittedName>
</protein>
<feature type="compositionally biased region" description="Gly residues" evidence="1">
    <location>
        <begin position="132"/>
        <end position="141"/>
    </location>
</feature>
<sequence length="149" mass="14583">MRANGDNFVNRNALNKNIAKAIFVASATTCLLGPMGVSQAFAASAVPADGKAVPESHGVPGPNGALGLESSKTLKVQLFDDKRGPRGYPGPRGPQGPQGAPGIPGTQGAPGTQGEPGTPGTQGAPGTQGFQGFQGGPGTQGAPGTPGTQ</sequence>
<keyword evidence="3" id="KW-0176">Collagen</keyword>
<dbReference type="EMBL" id="JAEACQ010000151">
    <property type="protein sequence ID" value="MBL7626900.1"/>
    <property type="molecule type" value="Genomic_DNA"/>
</dbReference>
<dbReference type="Pfam" id="PF01391">
    <property type="entry name" value="Collagen"/>
    <property type="match status" value="1"/>
</dbReference>
<gene>
    <name evidence="3" type="ORF">I7412_06905</name>
</gene>
<feature type="signal peptide" evidence="2">
    <location>
        <begin position="1"/>
        <end position="42"/>
    </location>
</feature>
<feature type="region of interest" description="Disordered" evidence="1">
    <location>
        <begin position="45"/>
        <end position="149"/>
    </location>
</feature>
<proteinExistence type="predicted"/>
<reference evidence="3" key="1">
    <citation type="submission" date="2020-12" db="EMBL/GenBank/DDBJ databases">
        <title>Genomic characterization of non-nitrogen-fixing Frankia strains.</title>
        <authorList>
            <person name="Carlos-Shanley C."/>
            <person name="Guerra T."/>
            <person name="Hahn D."/>
        </authorList>
    </citation>
    <scope>NUCLEOTIDE SEQUENCE</scope>
    <source>
        <strain evidence="3">CN6</strain>
    </source>
</reference>
<dbReference type="Proteomes" id="UP000604475">
    <property type="component" value="Unassembled WGS sequence"/>
</dbReference>
<keyword evidence="2" id="KW-0732">Signal</keyword>
<comment type="caution">
    <text evidence="3">The sequence shown here is derived from an EMBL/GenBank/DDBJ whole genome shotgun (WGS) entry which is preliminary data.</text>
</comment>
<feature type="chain" id="PRO_5037818623" evidence="2">
    <location>
        <begin position="43"/>
        <end position="149"/>
    </location>
</feature>
<feature type="compositionally biased region" description="Low complexity" evidence="1">
    <location>
        <begin position="95"/>
        <end position="131"/>
    </location>
</feature>
<evidence type="ECO:0000313" key="3">
    <source>
        <dbReference type="EMBL" id="MBL7626900.1"/>
    </source>
</evidence>
<dbReference type="InterPro" id="IPR008160">
    <property type="entry name" value="Collagen"/>
</dbReference>
<evidence type="ECO:0000256" key="1">
    <source>
        <dbReference type="SAM" id="MobiDB-lite"/>
    </source>
</evidence>
<accession>A0A937RAI8</accession>